<dbReference type="InterPro" id="IPR023095">
    <property type="entry name" value="Ade_MeTrfase_dom_2"/>
</dbReference>
<dbReference type="GO" id="GO:0032259">
    <property type="term" value="P:methylation"/>
    <property type="evidence" value="ECO:0007669"/>
    <property type="project" value="UniProtKB-KW"/>
</dbReference>
<dbReference type="InterPro" id="IPR012327">
    <property type="entry name" value="MeTrfase_D12"/>
</dbReference>
<comment type="catalytic activity">
    <reaction evidence="6">
        <text>a 2'-deoxyadenosine in DNA + S-adenosyl-L-methionine = an N(6)-methyl-2'-deoxyadenosine in DNA + S-adenosyl-L-homocysteine + H(+)</text>
        <dbReference type="Rhea" id="RHEA:15197"/>
        <dbReference type="Rhea" id="RHEA-COMP:12418"/>
        <dbReference type="Rhea" id="RHEA-COMP:12419"/>
        <dbReference type="ChEBI" id="CHEBI:15378"/>
        <dbReference type="ChEBI" id="CHEBI:57856"/>
        <dbReference type="ChEBI" id="CHEBI:59789"/>
        <dbReference type="ChEBI" id="CHEBI:90615"/>
        <dbReference type="ChEBI" id="CHEBI:90616"/>
        <dbReference type="EC" id="2.1.1.72"/>
    </reaction>
</comment>
<feature type="binding site" evidence="7">
    <location>
        <position position="177"/>
    </location>
    <ligand>
        <name>S-adenosyl-L-methionine</name>
        <dbReference type="ChEBI" id="CHEBI:59789"/>
    </ligand>
</feature>
<evidence type="ECO:0000256" key="1">
    <source>
        <dbReference type="ARBA" id="ARBA00006594"/>
    </source>
</evidence>
<evidence type="ECO:0000256" key="2">
    <source>
        <dbReference type="ARBA" id="ARBA00011900"/>
    </source>
</evidence>
<feature type="binding site" evidence="7">
    <location>
        <position position="9"/>
    </location>
    <ligand>
        <name>S-adenosyl-L-methionine</name>
        <dbReference type="ChEBI" id="CHEBI:59789"/>
    </ligand>
</feature>
<proteinExistence type="inferred from homology"/>
<name>A0A3N0V796_9GAMM</name>
<dbReference type="GO" id="GO:0009307">
    <property type="term" value="P:DNA restriction-modification system"/>
    <property type="evidence" value="ECO:0007669"/>
    <property type="project" value="InterPro"/>
</dbReference>
<dbReference type="PANTHER" id="PTHR30481:SF4">
    <property type="entry name" value="SITE-SPECIFIC DNA-METHYLTRANSFERASE (ADENINE-SPECIFIC)"/>
    <property type="match status" value="1"/>
</dbReference>
<evidence type="ECO:0000256" key="3">
    <source>
        <dbReference type="ARBA" id="ARBA00022603"/>
    </source>
</evidence>
<dbReference type="RefSeq" id="WP_123212298.1">
    <property type="nucleotide sequence ID" value="NZ_RJVO01000006.1"/>
</dbReference>
<keyword evidence="5" id="KW-0949">S-adenosyl-L-methionine</keyword>
<dbReference type="PRINTS" id="PR00505">
    <property type="entry name" value="D12N6MTFRASE"/>
</dbReference>
<organism evidence="8 9">
    <name type="scientific">Stagnimonas aquatica</name>
    <dbReference type="NCBI Taxonomy" id="2689987"/>
    <lineage>
        <taxon>Bacteria</taxon>
        <taxon>Pseudomonadati</taxon>
        <taxon>Pseudomonadota</taxon>
        <taxon>Gammaproteobacteria</taxon>
        <taxon>Nevskiales</taxon>
        <taxon>Nevskiaceae</taxon>
        <taxon>Stagnimonas</taxon>
    </lineage>
</organism>
<dbReference type="InterPro" id="IPR012263">
    <property type="entry name" value="M_m6A_EcoRV"/>
</dbReference>
<dbReference type="SUPFAM" id="SSF53335">
    <property type="entry name" value="S-adenosyl-L-methionine-dependent methyltransferases"/>
    <property type="match status" value="1"/>
</dbReference>
<dbReference type="InParanoid" id="A0A3N0V796"/>
<feature type="binding site" evidence="7">
    <location>
        <position position="13"/>
    </location>
    <ligand>
        <name>S-adenosyl-L-methionine</name>
        <dbReference type="ChEBI" id="CHEBI:59789"/>
    </ligand>
</feature>
<dbReference type="EMBL" id="RJVO01000006">
    <property type="protein sequence ID" value="ROH88676.1"/>
    <property type="molecule type" value="Genomic_DNA"/>
</dbReference>
<dbReference type="InterPro" id="IPR029063">
    <property type="entry name" value="SAM-dependent_MTases_sf"/>
</dbReference>
<dbReference type="GO" id="GO:0006298">
    <property type="term" value="P:mismatch repair"/>
    <property type="evidence" value="ECO:0007669"/>
    <property type="project" value="TreeGrafter"/>
</dbReference>
<dbReference type="EC" id="2.1.1.72" evidence="2"/>
<dbReference type="Pfam" id="PF02086">
    <property type="entry name" value="MethyltransfD12"/>
    <property type="match status" value="1"/>
</dbReference>
<dbReference type="FunCoup" id="A0A3N0V796">
    <property type="interactions" value="44"/>
</dbReference>
<keyword evidence="4" id="KW-0808">Transferase</keyword>
<keyword evidence="3 8" id="KW-0489">Methyltransferase</keyword>
<evidence type="ECO:0000256" key="6">
    <source>
        <dbReference type="ARBA" id="ARBA00047942"/>
    </source>
</evidence>
<keyword evidence="9" id="KW-1185">Reference proteome</keyword>
<evidence type="ECO:0000256" key="7">
    <source>
        <dbReference type="PIRSR" id="PIRSR000398-1"/>
    </source>
</evidence>
<reference evidence="8 9" key="1">
    <citation type="submission" date="2018-10" db="EMBL/GenBank/DDBJ databases">
        <authorList>
            <person name="Chen W.-M."/>
        </authorList>
    </citation>
    <scope>NUCLEOTIDE SEQUENCE [LARGE SCALE GENOMIC DNA]</scope>
    <source>
        <strain evidence="8 9">THS-13</strain>
    </source>
</reference>
<dbReference type="Gene3D" id="3.40.50.150">
    <property type="entry name" value="Vaccinia Virus protein VP39"/>
    <property type="match status" value="1"/>
</dbReference>
<comment type="similarity">
    <text evidence="1">Belongs to the N(4)/N(6)-methyltransferase family.</text>
</comment>
<evidence type="ECO:0000256" key="4">
    <source>
        <dbReference type="ARBA" id="ARBA00022679"/>
    </source>
</evidence>
<dbReference type="GO" id="GO:0043565">
    <property type="term" value="F:sequence-specific DNA binding"/>
    <property type="evidence" value="ECO:0007669"/>
    <property type="project" value="TreeGrafter"/>
</dbReference>
<comment type="caution">
    <text evidence="8">The sequence shown here is derived from an EMBL/GenBank/DDBJ whole genome shotgun (WGS) entry which is preliminary data.</text>
</comment>
<gene>
    <name evidence="8" type="ORF">ED208_12720</name>
</gene>
<dbReference type="PANTHER" id="PTHR30481">
    <property type="entry name" value="DNA ADENINE METHYLASE"/>
    <property type="match status" value="1"/>
</dbReference>
<feature type="binding site" evidence="7">
    <location>
        <position position="54"/>
    </location>
    <ligand>
        <name>S-adenosyl-L-methionine</name>
        <dbReference type="ChEBI" id="CHEBI:59789"/>
    </ligand>
</feature>
<dbReference type="PIRSF" id="PIRSF000398">
    <property type="entry name" value="M_m6A_EcoRV"/>
    <property type="match status" value="1"/>
</dbReference>
<evidence type="ECO:0000256" key="5">
    <source>
        <dbReference type="ARBA" id="ARBA00022691"/>
    </source>
</evidence>
<dbReference type="AlphaFoldDB" id="A0A3N0V796"/>
<dbReference type="GO" id="GO:0009007">
    <property type="term" value="F:site-specific DNA-methyltransferase (adenine-specific) activity"/>
    <property type="evidence" value="ECO:0007669"/>
    <property type="project" value="UniProtKB-EC"/>
</dbReference>
<sequence length="273" mass="31186">MPAAPIIPWIGGKRRLAPFILPLFPDHTCYVEPFCGAAALFFLKPPSDVEVINDINGELVNLYRVIQHHLEEFVRQFKWALTSRKVFEWEQAKAPETLTDIQRAARFYYLQRNAFGGRVDGQSFGYATTSPPRLNLLRIEEELSAAHLRLSPAYIENLPWTGCLDRYDRPHSLFYCDPPYWQTEGYGVDFGFEHYLEMARRMRTMAGTMIVSINDHPAIREVFQDFPMRQVDITYTVGGGGEGSQAAKELVIGNWRGGWPAPKPLQQQIGLYG</sequence>
<dbReference type="GO" id="GO:1904047">
    <property type="term" value="F:S-adenosyl-L-methionine binding"/>
    <property type="evidence" value="ECO:0007669"/>
    <property type="project" value="TreeGrafter"/>
</dbReference>
<accession>A0A3N0V796</accession>
<protein>
    <recommendedName>
        <fullName evidence="2">site-specific DNA-methyltransferase (adenine-specific)</fullName>
        <ecNumber evidence="2">2.1.1.72</ecNumber>
    </recommendedName>
</protein>
<dbReference type="Gene3D" id="1.10.1020.10">
    <property type="entry name" value="Adenine-specific Methyltransferase, Domain 2"/>
    <property type="match status" value="1"/>
</dbReference>
<dbReference type="Proteomes" id="UP000282106">
    <property type="component" value="Unassembled WGS sequence"/>
</dbReference>
<evidence type="ECO:0000313" key="8">
    <source>
        <dbReference type="EMBL" id="ROH88676.1"/>
    </source>
</evidence>
<evidence type="ECO:0000313" key="9">
    <source>
        <dbReference type="Proteomes" id="UP000282106"/>
    </source>
</evidence>